<dbReference type="PROSITE" id="PS01256">
    <property type="entry name" value="CULLIN_1"/>
    <property type="match status" value="1"/>
</dbReference>
<feature type="domain" description="Cullin neddylation" evidence="2">
    <location>
        <begin position="72"/>
        <end position="139"/>
    </location>
</feature>
<dbReference type="InterPro" id="IPR036388">
    <property type="entry name" value="WH-like_DNA-bd_sf"/>
</dbReference>
<dbReference type="Pfam" id="PF26557">
    <property type="entry name" value="Cullin_AB"/>
    <property type="match status" value="1"/>
</dbReference>
<dbReference type="SUPFAM" id="SSF46785">
    <property type="entry name" value="Winged helix' DNA-binding domain"/>
    <property type="match status" value="1"/>
</dbReference>
<reference evidence="4" key="1">
    <citation type="journal article" date="2002" name="Science">
        <title>The draft genome of Ciona intestinalis: insights into chordate and vertebrate origins.</title>
        <authorList>
            <person name="Dehal P."/>
            <person name="Satou Y."/>
            <person name="Campbell R.K."/>
            <person name="Chapman J."/>
            <person name="Degnan B."/>
            <person name="De Tomaso A."/>
            <person name="Davidson B."/>
            <person name="Di Gregorio A."/>
            <person name="Gelpke M."/>
            <person name="Goodstein D.M."/>
            <person name="Harafuji N."/>
            <person name="Hastings K.E."/>
            <person name="Ho I."/>
            <person name="Hotta K."/>
            <person name="Huang W."/>
            <person name="Kawashima T."/>
            <person name="Lemaire P."/>
            <person name="Martinez D."/>
            <person name="Meinertzhagen I.A."/>
            <person name="Necula S."/>
            <person name="Nonaka M."/>
            <person name="Putnam N."/>
            <person name="Rash S."/>
            <person name="Saiga H."/>
            <person name="Satake M."/>
            <person name="Terry A."/>
            <person name="Yamada L."/>
            <person name="Wang H.G."/>
            <person name="Awazu S."/>
            <person name="Azumi K."/>
            <person name="Boore J."/>
            <person name="Branno M."/>
            <person name="Chin-Bow S."/>
            <person name="DeSantis R."/>
            <person name="Doyle S."/>
            <person name="Francino P."/>
            <person name="Keys D.N."/>
            <person name="Haga S."/>
            <person name="Hayashi H."/>
            <person name="Hino K."/>
            <person name="Imai K.S."/>
            <person name="Inaba K."/>
            <person name="Kano S."/>
            <person name="Kobayashi K."/>
            <person name="Kobayashi M."/>
            <person name="Lee B.I."/>
            <person name="Makabe K.W."/>
            <person name="Manohar C."/>
            <person name="Matassi G."/>
            <person name="Medina M."/>
            <person name="Mochizuki Y."/>
            <person name="Mount S."/>
            <person name="Morishita T."/>
            <person name="Miura S."/>
            <person name="Nakayama A."/>
            <person name="Nishizaka S."/>
            <person name="Nomoto H."/>
            <person name="Ohta F."/>
            <person name="Oishi K."/>
            <person name="Rigoutsos I."/>
            <person name="Sano M."/>
            <person name="Sasaki A."/>
            <person name="Sasakura Y."/>
            <person name="Shoguchi E."/>
            <person name="Shin-i T."/>
            <person name="Spagnuolo A."/>
            <person name="Stainier D."/>
            <person name="Suzuki M.M."/>
            <person name="Tassy O."/>
            <person name="Takatori N."/>
            <person name="Tokuoka M."/>
            <person name="Yagi K."/>
            <person name="Yoshizaki F."/>
            <person name="Wada S."/>
            <person name="Zhang C."/>
            <person name="Hyatt P.D."/>
            <person name="Larimer F."/>
            <person name="Detter C."/>
            <person name="Doggett N."/>
            <person name="Glavina T."/>
            <person name="Hawkins T."/>
            <person name="Richardson P."/>
            <person name="Lucas S."/>
            <person name="Kohara Y."/>
            <person name="Levine M."/>
            <person name="Satoh N."/>
            <person name="Rokhsar D.S."/>
        </authorList>
    </citation>
    <scope>NUCLEOTIDE SEQUENCE [LARGE SCALE GENOMIC DNA]</scope>
</reference>
<dbReference type="InterPro" id="IPR036390">
    <property type="entry name" value="WH_DNA-bd_sf"/>
</dbReference>
<dbReference type="InParanoid" id="H2XUY6"/>
<dbReference type="InterPro" id="IPR019559">
    <property type="entry name" value="Cullin_neddylation_domain"/>
</dbReference>
<dbReference type="InterPro" id="IPR036317">
    <property type="entry name" value="Cullin_homology_sf"/>
</dbReference>
<dbReference type="AlphaFoldDB" id="H2XUY6"/>
<dbReference type="STRING" id="7719.ENSCINP00000033470"/>
<evidence type="ECO:0000256" key="1">
    <source>
        <dbReference type="SAM" id="MobiDB-lite"/>
    </source>
</evidence>
<protein>
    <recommendedName>
        <fullName evidence="2">Cullin neddylation domain-containing protein</fullName>
    </recommendedName>
</protein>
<dbReference type="SMART" id="SM00884">
    <property type="entry name" value="Cullin_Nedd8"/>
    <property type="match status" value="1"/>
</dbReference>
<dbReference type="GO" id="GO:0006511">
    <property type="term" value="P:ubiquitin-dependent protein catabolic process"/>
    <property type="evidence" value="ECO:0007669"/>
    <property type="project" value="InterPro"/>
</dbReference>
<dbReference type="GO" id="GO:0031461">
    <property type="term" value="C:cullin-RING ubiquitin ligase complex"/>
    <property type="evidence" value="ECO:0007669"/>
    <property type="project" value="InterPro"/>
</dbReference>
<dbReference type="SUPFAM" id="SSF75632">
    <property type="entry name" value="Cullin homology domain"/>
    <property type="match status" value="1"/>
</dbReference>
<feature type="region of interest" description="Disordered" evidence="1">
    <location>
        <begin position="53"/>
        <end position="74"/>
    </location>
</feature>
<organism evidence="3 4">
    <name type="scientific">Ciona intestinalis</name>
    <name type="common">Transparent sea squirt</name>
    <name type="synonym">Ascidia intestinalis</name>
    <dbReference type="NCBI Taxonomy" id="7719"/>
    <lineage>
        <taxon>Eukaryota</taxon>
        <taxon>Metazoa</taxon>
        <taxon>Chordata</taxon>
        <taxon>Tunicata</taxon>
        <taxon>Ascidiacea</taxon>
        <taxon>Phlebobranchia</taxon>
        <taxon>Cionidae</taxon>
        <taxon>Ciona</taxon>
    </lineage>
</organism>
<dbReference type="GO" id="GO:0031625">
    <property type="term" value="F:ubiquitin protein ligase binding"/>
    <property type="evidence" value="ECO:0007669"/>
    <property type="project" value="InterPro"/>
</dbReference>
<evidence type="ECO:0000259" key="2">
    <source>
        <dbReference type="SMART" id="SM00884"/>
    </source>
</evidence>
<evidence type="ECO:0000313" key="3">
    <source>
        <dbReference type="Ensembl" id="ENSCINP00000033470.1"/>
    </source>
</evidence>
<dbReference type="OMA" id="KAHPAGF"/>
<proteinExistence type="predicted"/>
<dbReference type="InterPro" id="IPR016157">
    <property type="entry name" value="Cullin_CS"/>
</dbReference>
<dbReference type="GeneTree" id="ENSGT00940000155066"/>
<evidence type="ECO:0000313" key="4">
    <source>
        <dbReference type="Proteomes" id="UP000008144"/>
    </source>
</evidence>
<feature type="compositionally biased region" description="Basic and acidic residues" evidence="1">
    <location>
        <begin position="59"/>
        <end position="74"/>
    </location>
</feature>
<dbReference type="FunFam" id="1.10.10.10:FF:000091">
    <property type="entry name" value="Cullin 3"/>
    <property type="match status" value="1"/>
</dbReference>
<reference evidence="3" key="2">
    <citation type="submission" date="2025-08" db="UniProtKB">
        <authorList>
            <consortium name="Ensembl"/>
        </authorList>
    </citation>
    <scope>IDENTIFICATION</scope>
</reference>
<dbReference type="Ensembl" id="ENSCINT00000034117.1">
    <property type="protein sequence ID" value="ENSCINP00000033470.1"/>
    <property type="gene ID" value="ENSCING00000023849.1"/>
</dbReference>
<dbReference type="InterPro" id="IPR059120">
    <property type="entry name" value="Cullin-like_AB"/>
</dbReference>
<sequence>VKDLSRALQSLACGKTNQRVLQKDPKGKEIEKGNVFTVNDNFSSKLHRVKIQTVAQKQGESDPERKETRTKVQEDRRHEIEAAIVRIMKSRKEMQHNLLIAEVTSQLKHRFLPSPVIIKRRIESLIEREYLSRSNTDRKVYIYVA</sequence>
<dbReference type="Gene3D" id="1.10.10.10">
    <property type="entry name" value="Winged helix-like DNA-binding domain superfamily/Winged helix DNA-binding domain"/>
    <property type="match status" value="1"/>
</dbReference>
<dbReference type="Gene3D" id="3.30.230.130">
    <property type="entry name" value="Cullin, Chain C, Domain 2"/>
    <property type="match status" value="1"/>
</dbReference>
<dbReference type="HOGENOM" id="CLU_004747_4_1_1"/>
<accession>H2XUY6</accession>
<dbReference type="Proteomes" id="UP000008144">
    <property type="component" value="Unassembled WGS sequence"/>
</dbReference>
<dbReference type="Pfam" id="PF10557">
    <property type="entry name" value="Cullin_Nedd8"/>
    <property type="match status" value="1"/>
</dbReference>
<reference evidence="3" key="3">
    <citation type="submission" date="2025-09" db="UniProtKB">
        <authorList>
            <consortium name="Ensembl"/>
        </authorList>
    </citation>
    <scope>IDENTIFICATION</scope>
</reference>
<name>H2XUY6_CIOIN</name>
<keyword evidence="4" id="KW-1185">Reference proteome</keyword>
<dbReference type="PANTHER" id="PTHR11932">
    <property type="entry name" value="CULLIN"/>
    <property type="match status" value="1"/>
</dbReference>
<dbReference type="InterPro" id="IPR045093">
    <property type="entry name" value="Cullin"/>
</dbReference>